<proteinExistence type="predicted"/>
<evidence type="ECO:0000313" key="1">
    <source>
        <dbReference type="EMBL" id="PWA44028.1"/>
    </source>
</evidence>
<reference evidence="1 2" key="1">
    <citation type="journal article" date="2018" name="Mol. Plant">
        <title>The genome of Artemisia annua provides insight into the evolution of Asteraceae family and artemisinin biosynthesis.</title>
        <authorList>
            <person name="Shen Q."/>
            <person name="Zhang L."/>
            <person name="Liao Z."/>
            <person name="Wang S."/>
            <person name="Yan T."/>
            <person name="Shi P."/>
            <person name="Liu M."/>
            <person name="Fu X."/>
            <person name="Pan Q."/>
            <person name="Wang Y."/>
            <person name="Lv Z."/>
            <person name="Lu X."/>
            <person name="Zhang F."/>
            <person name="Jiang W."/>
            <person name="Ma Y."/>
            <person name="Chen M."/>
            <person name="Hao X."/>
            <person name="Li L."/>
            <person name="Tang Y."/>
            <person name="Lv G."/>
            <person name="Zhou Y."/>
            <person name="Sun X."/>
            <person name="Brodelius P.E."/>
            <person name="Rose J.K.C."/>
            <person name="Tang K."/>
        </authorList>
    </citation>
    <scope>NUCLEOTIDE SEQUENCE [LARGE SCALE GENOMIC DNA]</scope>
    <source>
        <strain evidence="2">cv. Huhao1</strain>
        <tissue evidence="1">Leaf</tissue>
    </source>
</reference>
<accession>A0A2U1L4U5</accession>
<dbReference type="EMBL" id="PKPP01011500">
    <property type="protein sequence ID" value="PWA44028.1"/>
    <property type="molecule type" value="Genomic_DNA"/>
</dbReference>
<keyword evidence="2" id="KW-1185">Reference proteome</keyword>
<dbReference type="AlphaFoldDB" id="A0A2U1L4U5"/>
<protein>
    <submittedName>
        <fullName evidence="1">Uncharacterized protein</fullName>
    </submittedName>
</protein>
<comment type="caution">
    <text evidence="1">The sequence shown here is derived from an EMBL/GenBank/DDBJ whole genome shotgun (WGS) entry which is preliminary data.</text>
</comment>
<dbReference type="Proteomes" id="UP000245207">
    <property type="component" value="Unassembled WGS sequence"/>
</dbReference>
<gene>
    <name evidence="1" type="ORF">CTI12_AA530880</name>
</gene>
<sequence length="98" mass="11507">MDRILEVLGDEMLKWLTYFFNKIFSSTKLPEEWRLSEVFPIYKNNGNVLVCSNYRGIKLLGDTIKIWREKVLDRGYTPPQKSHGEVLRNTKRIASGFP</sequence>
<dbReference type="OrthoDB" id="1716008at2759"/>
<name>A0A2U1L4U5_ARTAN</name>
<organism evidence="1 2">
    <name type="scientific">Artemisia annua</name>
    <name type="common">Sweet wormwood</name>
    <dbReference type="NCBI Taxonomy" id="35608"/>
    <lineage>
        <taxon>Eukaryota</taxon>
        <taxon>Viridiplantae</taxon>
        <taxon>Streptophyta</taxon>
        <taxon>Embryophyta</taxon>
        <taxon>Tracheophyta</taxon>
        <taxon>Spermatophyta</taxon>
        <taxon>Magnoliopsida</taxon>
        <taxon>eudicotyledons</taxon>
        <taxon>Gunneridae</taxon>
        <taxon>Pentapetalae</taxon>
        <taxon>asterids</taxon>
        <taxon>campanulids</taxon>
        <taxon>Asterales</taxon>
        <taxon>Asteraceae</taxon>
        <taxon>Asteroideae</taxon>
        <taxon>Anthemideae</taxon>
        <taxon>Artemisiinae</taxon>
        <taxon>Artemisia</taxon>
    </lineage>
</organism>
<evidence type="ECO:0000313" key="2">
    <source>
        <dbReference type="Proteomes" id="UP000245207"/>
    </source>
</evidence>
<dbReference type="STRING" id="35608.A0A2U1L4U5"/>